<evidence type="ECO:0000256" key="5">
    <source>
        <dbReference type="ARBA" id="ARBA00023049"/>
    </source>
</evidence>
<dbReference type="GO" id="GO:0006508">
    <property type="term" value="P:proteolysis"/>
    <property type="evidence" value="ECO:0007669"/>
    <property type="project" value="UniProtKB-KW"/>
</dbReference>
<dbReference type="AlphaFoldDB" id="A0A0N5A304"/>
<evidence type="ECO:0000256" key="4">
    <source>
        <dbReference type="ARBA" id="ARBA00022833"/>
    </source>
</evidence>
<evidence type="ECO:0000313" key="11">
    <source>
        <dbReference type="Proteomes" id="UP000038045"/>
    </source>
</evidence>
<keyword evidence="5 8" id="KW-0482">Metalloprotease</keyword>
<reference evidence="12" key="1">
    <citation type="submission" date="2017-02" db="UniProtKB">
        <authorList>
            <consortium name="WormBaseParasite"/>
        </authorList>
    </citation>
    <scope>IDENTIFICATION</scope>
</reference>
<keyword evidence="4 8" id="KW-0862">Zinc</keyword>
<dbReference type="PANTHER" id="PTHR10127">
    <property type="entry name" value="DISCOIDIN, CUB, EGF, LAMININ , AND ZINC METALLOPROTEASE DOMAIN CONTAINING"/>
    <property type="match status" value="1"/>
</dbReference>
<feature type="signal peptide" evidence="8">
    <location>
        <begin position="1"/>
        <end position="22"/>
    </location>
</feature>
<comment type="cofactor">
    <cofactor evidence="8">
        <name>Zn(2+)</name>
        <dbReference type="ChEBI" id="CHEBI:29105"/>
    </cofactor>
    <text evidence="8">Binds 1 zinc ion per subunit.</text>
</comment>
<organism evidence="11 12">
    <name type="scientific">Parastrongyloides trichosuri</name>
    <name type="common">Possum-specific nematode worm</name>
    <dbReference type="NCBI Taxonomy" id="131310"/>
    <lineage>
        <taxon>Eukaryota</taxon>
        <taxon>Metazoa</taxon>
        <taxon>Ecdysozoa</taxon>
        <taxon>Nematoda</taxon>
        <taxon>Chromadorea</taxon>
        <taxon>Rhabditida</taxon>
        <taxon>Tylenchina</taxon>
        <taxon>Panagrolaimomorpha</taxon>
        <taxon>Strongyloidoidea</taxon>
        <taxon>Strongyloididae</taxon>
        <taxon>Parastrongyloides</taxon>
    </lineage>
</organism>
<feature type="disulfide bond" evidence="7">
    <location>
        <begin position="150"/>
        <end position="172"/>
    </location>
</feature>
<comment type="caution">
    <text evidence="7">Lacks conserved residue(s) required for the propagation of feature annotation.</text>
</comment>
<evidence type="ECO:0000313" key="12">
    <source>
        <dbReference type="WBParaSite" id="PTRK_0001601400.1"/>
    </source>
</evidence>
<feature type="chain" id="PRO_5005733314" description="Metalloendopeptidase" evidence="8">
    <location>
        <begin position="23"/>
        <end position="478"/>
    </location>
</feature>
<dbReference type="PROSITE" id="PS51864">
    <property type="entry name" value="ASTACIN"/>
    <property type="match status" value="1"/>
</dbReference>
<evidence type="ECO:0000256" key="2">
    <source>
        <dbReference type="ARBA" id="ARBA00022723"/>
    </source>
</evidence>
<feature type="domain" description="Peptidase M12A" evidence="10">
    <location>
        <begin position="82"/>
        <end position="287"/>
    </location>
</feature>
<keyword evidence="11" id="KW-1185">Reference proteome</keyword>
<dbReference type="PANTHER" id="PTHR10127:SF780">
    <property type="entry name" value="METALLOENDOPEPTIDASE"/>
    <property type="match status" value="1"/>
</dbReference>
<dbReference type="InterPro" id="IPR006026">
    <property type="entry name" value="Peptidase_Metallo"/>
</dbReference>
<dbReference type="Pfam" id="PF01400">
    <property type="entry name" value="Astacin"/>
    <property type="match status" value="1"/>
</dbReference>
<accession>A0A0N5A304</accession>
<dbReference type="InterPro" id="IPR024079">
    <property type="entry name" value="MetalloPept_cat_dom_sf"/>
</dbReference>
<keyword evidence="1 8" id="KW-0645">Protease</keyword>
<name>A0A0N5A304_PARTI</name>
<evidence type="ECO:0000259" key="10">
    <source>
        <dbReference type="PROSITE" id="PS51864"/>
    </source>
</evidence>
<keyword evidence="3 8" id="KW-0378">Hydrolase</keyword>
<sequence length="478" mass="56378">MKYKYFIFSYFLLVVLIIVIAGQKKPPNKKQSTKKPNPTRIISKKPTVGLSIKSSRGTTRVTKKPTVRPSIKPSKATTTTKKTIVKYEIKKWQTPISYFISNDFKNKDEAKMKIESVIKEIKENTCIEFNKEDTELTDKRGINFKISNKCENMRIGTNTEEKHQNIYLTNDCVKSMRTIRYLLHNALGQLSPVLQNNRDKYVTINIQNIVITKRSLFNYNYLPIDKYTEPYDFGSIVHFNSTMFSIDGRKKTIEPIGKYKNFYENMMGRIEEPSFYDYKVLNNYYCKNKCQNIKNCNAPCYQHPNHCNECACPKGYKSEEDFIIYVYGNKTICGYEQIYPTKRLQHLVRSNINYCFYHIETFDTLGHVFIRFPDFRGMFLNEKCSWKNSIEVRYKKNLNDQGICLCYHKDIEAPEIVSEGPRMIVIFNFNISQSYAHFEYMKVDSTDFKYESLGKYQKIPRLINEKCNRKFVKDKECI</sequence>
<evidence type="ECO:0000256" key="7">
    <source>
        <dbReference type="PROSITE-ProRule" id="PRU01211"/>
    </source>
</evidence>
<dbReference type="PRINTS" id="PR00480">
    <property type="entry name" value="ASTACIN"/>
</dbReference>
<keyword evidence="8" id="KW-0732">Signal</keyword>
<dbReference type="SMART" id="SM00235">
    <property type="entry name" value="ZnMc"/>
    <property type="match status" value="1"/>
</dbReference>
<proteinExistence type="predicted"/>
<dbReference type="WBParaSite" id="PTRK_0001601400.1">
    <property type="protein sequence ID" value="PTRK_0001601400.1"/>
    <property type="gene ID" value="PTRK_0001601400"/>
</dbReference>
<evidence type="ECO:0000256" key="9">
    <source>
        <dbReference type="SAM" id="MobiDB-lite"/>
    </source>
</evidence>
<evidence type="ECO:0000256" key="8">
    <source>
        <dbReference type="RuleBase" id="RU361183"/>
    </source>
</evidence>
<dbReference type="Gene3D" id="3.40.390.10">
    <property type="entry name" value="Collagenase (Catalytic Domain)"/>
    <property type="match status" value="1"/>
</dbReference>
<dbReference type="GO" id="GO:0004222">
    <property type="term" value="F:metalloendopeptidase activity"/>
    <property type="evidence" value="ECO:0007669"/>
    <property type="project" value="UniProtKB-UniRule"/>
</dbReference>
<evidence type="ECO:0000256" key="1">
    <source>
        <dbReference type="ARBA" id="ARBA00022670"/>
    </source>
</evidence>
<dbReference type="GO" id="GO:0008270">
    <property type="term" value="F:zinc ion binding"/>
    <property type="evidence" value="ECO:0007669"/>
    <property type="project" value="InterPro"/>
</dbReference>
<dbReference type="Proteomes" id="UP000038045">
    <property type="component" value="Unplaced"/>
</dbReference>
<keyword evidence="6 7" id="KW-1015">Disulfide bond</keyword>
<feature type="region of interest" description="Disordered" evidence="9">
    <location>
        <begin position="26"/>
        <end position="75"/>
    </location>
</feature>
<evidence type="ECO:0000256" key="3">
    <source>
        <dbReference type="ARBA" id="ARBA00022801"/>
    </source>
</evidence>
<dbReference type="InterPro" id="IPR001506">
    <property type="entry name" value="Peptidase_M12A"/>
</dbReference>
<keyword evidence="2 8" id="KW-0479">Metal-binding</keyword>
<dbReference type="SUPFAM" id="SSF55486">
    <property type="entry name" value="Metalloproteases ('zincins'), catalytic domain"/>
    <property type="match status" value="1"/>
</dbReference>
<evidence type="ECO:0000256" key="6">
    <source>
        <dbReference type="ARBA" id="ARBA00023157"/>
    </source>
</evidence>
<protein>
    <recommendedName>
        <fullName evidence="8">Metalloendopeptidase</fullName>
        <ecNumber evidence="8">3.4.24.-</ecNumber>
    </recommendedName>
</protein>
<dbReference type="EC" id="3.4.24.-" evidence="8"/>